<feature type="signal peptide" evidence="2">
    <location>
        <begin position="1"/>
        <end position="30"/>
    </location>
</feature>
<feature type="compositionally biased region" description="Basic and acidic residues" evidence="1">
    <location>
        <begin position="98"/>
        <end position="114"/>
    </location>
</feature>
<dbReference type="EMBL" id="MPRJ01000001">
    <property type="protein sequence ID" value="OOZ37878.1"/>
    <property type="molecule type" value="Genomic_DNA"/>
</dbReference>
<dbReference type="AlphaFoldDB" id="A0A1T2KYD8"/>
<organism evidence="3 4">
    <name type="scientific">Solemya velesiana gill symbiont</name>
    <dbReference type="NCBI Taxonomy" id="1918948"/>
    <lineage>
        <taxon>Bacteria</taxon>
        <taxon>Pseudomonadati</taxon>
        <taxon>Pseudomonadota</taxon>
        <taxon>Gammaproteobacteria</taxon>
        <taxon>sulfur-oxidizing symbionts</taxon>
    </lineage>
</organism>
<comment type="caution">
    <text evidence="3">The sequence shown here is derived from an EMBL/GenBank/DDBJ whole genome shotgun (WGS) entry which is preliminary data.</text>
</comment>
<reference evidence="3 4" key="1">
    <citation type="submission" date="2016-11" db="EMBL/GenBank/DDBJ databases">
        <title>Mixed transmission modes and dynamic genome evolution in an obligate animal-bacterial symbiosis.</title>
        <authorList>
            <person name="Russell S.L."/>
            <person name="Corbett-Detig R.B."/>
            <person name="Cavanaugh C.M."/>
        </authorList>
    </citation>
    <scope>NUCLEOTIDE SEQUENCE [LARGE SCALE GENOMIC DNA]</scope>
    <source>
        <strain evidence="3">Se-Cadez</strain>
    </source>
</reference>
<proteinExistence type="predicted"/>
<gene>
    <name evidence="3" type="ORF">BOW51_00265</name>
</gene>
<dbReference type="RefSeq" id="WP_078485529.1">
    <property type="nucleotide sequence ID" value="NZ_MPRJ01000001.1"/>
</dbReference>
<keyword evidence="4" id="KW-1185">Reference proteome</keyword>
<accession>A0A1T2KYD8</accession>
<evidence type="ECO:0000313" key="4">
    <source>
        <dbReference type="Proteomes" id="UP000190896"/>
    </source>
</evidence>
<protein>
    <submittedName>
        <fullName evidence="3">Uncharacterized protein</fullName>
    </submittedName>
</protein>
<dbReference type="Proteomes" id="UP000190896">
    <property type="component" value="Unassembled WGS sequence"/>
</dbReference>
<name>A0A1T2KYD8_9GAMM</name>
<evidence type="ECO:0000313" key="3">
    <source>
        <dbReference type="EMBL" id="OOZ37878.1"/>
    </source>
</evidence>
<feature type="chain" id="PRO_5013295391" evidence="2">
    <location>
        <begin position="31"/>
        <end position="140"/>
    </location>
</feature>
<sequence>MKHLNITSLLLASITLICGLLPGTTGASQADDVLGAVFSEMAKQVIRDYYKERYEKSRDEDDDNGKGKKHKKSKGKKQKGLPPGLAKREKLPPGLARQLKEKGRLPPGLEKRDLPASLESMLPETTHPGRSAWWWTTTFC</sequence>
<feature type="compositionally biased region" description="Basic residues" evidence="1">
    <location>
        <begin position="67"/>
        <end position="79"/>
    </location>
</feature>
<evidence type="ECO:0000256" key="2">
    <source>
        <dbReference type="SAM" id="SignalP"/>
    </source>
</evidence>
<feature type="region of interest" description="Disordered" evidence="1">
    <location>
        <begin position="53"/>
        <end position="123"/>
    </location>
</feature>
<evidence type="ECO:0000256" key="1">
    <source>
        <dbReference type="SAM" id="MobiDB-lite"/>
    </source>
</evidence>
<keyword evidence="2" id="KW-0732">Signal</keyword>
<dbReference type="Gene3D" id="3.10.450.160">
    <property type="entry name" value="inner membrane protein cigr"/>
    <property type="match status" value="1"/>
</dbReference>